<protein>
    <recommendedName>
        <fullName evidence="4">BAR domain-containing protein</fullName>
    </recommendedName>
</protein>
<feature type="domain" description="BAR" evidence="4">
    <location>
        <begin position="1"/>
        <end position="180"/>
    </location>
</feature>
<gene>
    <name evidence="5" type="primary">ABSGL_00776.1 scaffold 958</name>
</gene>
<dbReference type="GO" id="GO:0008289">
    <property type="term" value="F:lipid binding"/>
    <property type="evidence" value="ECO:0007669"/>
    <property type="project" value="TreeGrafter"/>
</dbReference>
<keyword evidence="3" id="KW-0206">Cytoskeleton</keyword>
<dbReference type="Pfam" id="PF03114">
    <property type="entry name" value="BAR"/>
    <property type="match status" value="1"/>
</dbReference>
<dbReference type="GO" id="GO:0043332">
    <property type="term" value="C:mating projection tip"/>
    <property type="evidence" value="ECO:0007669"/>
    <property type="project" value="TreeGrafter"/>
</dbReference>
<keyword evidence="6" id="KW-1185">Reference proteome</keyword>
<keyword evidence="2" id="KW-0963">Cytoplasm</keyword>
<dbReference type="SUPFAM" id="SSF103657">
    <property type="entry name" value="BAR/IMD domain-like"/>
    <property type="match status" value="1"/>
</dbReference>
<evidence type="ECO:0000313" key="5">
    <source>
        <dbReference type="EMBL" id="SAL95447.1"/>
    </source>
</evidence>
<sequence>MQKTGIAEKTMDGEFAEEYDRFQRLEHTMDKLSKEAKGYQNAFRALGAAQSRIAETMQLFFEDAPPASFQHYQQAVQHMDIKLKSDAKLLDYESHRLKVRKLVEKPSDDPQRLPMAEKEADLARDMYENINAILVQDLPTLVALRVPYLDPSFEAMVKTQWRVGQLAYDHLEGIRASFPSSTTDDRRADTVLQQMRSLSICGNV</sequence>
<dbReference type="SMART" id="SM00721">
    <property type="entry name" value="BAR"/>
    <property type="match status" value="1"/>
</dbReference>
<name>A0A168KTY7_ABSGL</name>
<dbReference type="GO" id="GO:0051666">
    <property type="term" value="P:actin cortical patch localization"/>
    <property type="evidence" value="ECO:0007669"/>
    <property type="project" value="InterPro"/>
</dbReference>
<dbReference type="GO" id="GO:0015629">
    <property type="term" value="C:actin cytoskeleton"/>
    <property type="evidence" value="ECO:0007669"/>
    <property type="project" value="TreeGrafter"/>
</dbReference>
<dbReference type="EMBL" id="LT550334">
    <property type="protein sequence ID" value="SAL95447.1"/>
    <property type="molecule type" value="Genomic_DNA"/>
</dbReference>
<dbReference type="STRING" id="4829.A0A168KTY7"/>
<dbReference type="GO" id="GO:0006897">
    <property type="term" value="P:endocytosis"/>
    <property type="evidence" value="ECO:0007669"/>
    <property type="project" value="InterPro"/>
</dbReference>
<evidence type="ECO:0000256" key="2">
    <source>
        <dbReference type="ARBA" id="ARBA00022490"/>
    </source>
</evidence>
<evidence type="ECO:0000313" key="6">
    <source>
        <dbReference type="Proteomes" id="UP000078561"/>
    </source>
</evidence>
<dbReference type="InterPro" id="IPR046982">
    <property type="entry name" value="BIN3/RVS161-like"/>
</dbReference>
<evidence type="ECO:0000256" key="1">
    <source>
        <dbReference type="ARBA" id="ARBA00004245"/>
    </source>
</evidence>
<comment type="subcellular location">
    <subcellularLocation>
        <location evidence="1">Cytoplasm</location>
        <location evidence="1">Cytoskeleton</location>
    </subcellularLocation>
</comment>
<dbReference type="AlphaFoldDB" id="A0A168KTY7"/>
<dbReference type="PANTHER" id="PTHR47174">
    <property type="entry name" value="BRIDGING INTEGRATOR 3"/>
    <property type="match status" value="1"/>
</dbReference>
<accession>A0A168KTY7</accession>
<dbReference type="Gene3D" id="1.20.1270.60">
    <property type="entry name" value="Arfaptin homology (AH) domain/BAR domain"/>
    <property type="match status" value="2"/>
</dbReference>
<dbReference type="PANTHER" id="PTHR47174:SF3">
    <property type="entry name" value="BRIDGING INTEGRATOR 3"/>
    <property type="match status" value="1"/>
</dbReference>
<proteinExistence type="predicted"/>
<evidence type="ECO:0000256" key="3">
    <source>
        <dbReference type="ARBA" id="ARBA00023212"/>
    </source>
</evidence>
<dbReference type="InterPro" id="IPR027267">
    <property type="entry name" value="AH/BAR_dom_sf"/>
</dbReference>
<dbReference type="Proteomes" id="UP000078561">
    <property type="component" value="Unassembled WGS sequence"/>
</dbReference>
<dbReference type="GO" id="GO:0031097">
    <property type="term" value="C:medial cortex"/>
    <property type="evidence" value="ECO:0007669"/>
    <property type="project" value="TreeGrafter"/>
</dbReference>
<dbReference type="InterPro" id="IPR004148">
    <property type="entry name" value="BAR_dom"/>
</dbReference>
<reference evidence="5" key="1">
    <citation type="submission" date="2016-04" db="EMBL/GenBank/DDBJ databases">
        <authorList>
            <person name="Evans L.H."/>
            <person name="Alamgir A."/>
            <person name="Owens N."/>
            <person name="Weber N.D."/>
            <person name="Virtaneva K."/>
            <person name="Barbian K."/>
            <person name="Babar A."/>
            <person name="Rosenke K."/>
        </authorList>
    </citation>
    <scope>NUCLEOTIDE SEQUENCE [LARGE SCALE GENOMIC DNA]</scope>
    <source>
        <strain evidence="5">CBS 101.48</strain>
    </source>
</reference>
<dbReference type="GO" id="GO:1990528">
    <property type="term" value="C:Rvs161p-Rvs167p complex"/>
    <property type="evidence" value="ECO:0007669"/>
    <property type="project" value="TreeGrafter"/>
</dbReference>
<dbReference type="GO" id="GO:0097320">
    <property type="term" value="P:plasma membrane tubulation"/>
    <property type="evidence" value="ECO:0007669"/>
    <property type="project" value="TreeGrafter"/>
</dbReference>
<organism evidence="5">
    <name type="scientific">Absidia glauca</name>
    <name type="common">Pin mould</name>
    <dbReference type="NCBI Taxonomy" id="4829"/>
    <lineage>
        <taxon>Eukaryota</taxon>
        <taxon>Fungi</taxon>
        <taxon>Fungi incertae sedis</taxon>
        <taxon>Mucoromycota</taxon>
        <taxon>Mucoromycotina</taxon>
        <taxon>Mucoromycetes</taxon>
        <taxon>Mucorales</taxon>
        <taxon>Cunninghamellaceae</taxon>
        <taxon>Absidia</taxon>
    </lineage>
</organism>
<evidence type="ECO:0000259" key="4">
    <source>
        <dbReference type="SMART" id="SM00721"/>
    </source>
</evidence>
<dbReference type="InParanoid" id="A0A168KTY7"/>
<dbReference type="OrthoDB" id="446293at2759"/>